<evidence type="ECO:0000256" key="9">
    <source>
        <dbReference type="ARBA" id="ARBA00022833"/>
    </source>
</evidence>
<dbReference type="SMART" id="SM01124">
    <property type="entry name" value="DBR1"/>
    <property type="match status" value="1"/>
</dbReference>
<keyword evidence="10" id="KW-0408">Iron</keyword>
<comment type="cofactor">
    <cofactor evidence="2">
        <name>Zn(2+)</name>
        <dbReference type="ChEBI" id="CHEBI:29105"/>
    </cofactor>
</comment>
<evidence type="ECO:0000256" key="2">
    <source>
        <dbReference type="ARBA" id="ARBA00001947"/>
    </source>
</evidence>
<keyword evidence="6" id="KW-0507">mRNA processing</keyword>
<evidence type="ECO:0000256" key="11">
    <source>
        <dbReference type="ARBA" id="ARBA00023211"/>
    </source>
</evidence>
<comment type="cofactor">
    <cofactor evidence="1">
        <name>Mn(2+)</name>
        <dbReference type="ChEBI" id="CHEBI:29035"/>
    </cofactor>
</comment>
<evidence type="ECO:0000256" key="1">
    <source>
        <dbReference type="ARBA" id="ARBA00001936"/>
    </source>
</evidence>
<dbReference type="InterPro" id="IPR041816">
    <property type="entry name" value="Dbr1_N"/>
</dbReference>
<dbReference type="Pfam" id="PF05011">
    <property type="entry name" value="DBR1"/>
    <property type="match status" value="1"/>
</dbReference>
<comment type="similarity">
    <text evidence="5">Belongs to the lariat debranching enzyme family.</text>
</comment>
<accession>A0AA85JRT0</accession>
<evidence type="ECO:0000256" key="10">
    <source>
        <dbReference type="ARBA" id="ARBA00023004"/>
    </source>
</evidence>
<dbReference type="WBParaSite" id="TREG1_53060.1">
    <property type="protein sequence ID" value="TREG1_53060.1"/>
    <property type="gene ID" value="TREG1_53060"/>
</dbReference>
<sequence>MVKVCVVGCLHGELDCVYANIAEAERQGQFKTDLVLCCGDFQSVRNPADLDTMSIPPKYYRMGDFWRYYAEETRAPVLTLFVGGNHEASAYLQELPYGGWVAPNIWYMGYAGVVQFAGLRIAGLSGIYKQHDYTMSHYERPPYTEATKRSVYHLRNLEIFRLGQIRRRLDIVFSHDWPRGIYHYGNINQLTRRKPHFRSEIDSDILGSPPGEQLLCRLKPRYWFSAHLHCKFSAVVEHSDSKPEKPRTTYFLALDKCLPNRHYLQFLDIEPELSQEESLVNSNSNLSSFSSQLGEDDPIIVSLPNYKPNFKEAQTIDLNLDESANDNSSTDEVSTNLYLDPEWLSILRSTNYLMSTSKVPCILPDKETSERFDFSATDEEIQALYQPFGGDFQVPDNFERTAASYKPNEIIGHVNASLTSTPMSLVQQANLFSKQQQQKMFSNPQTELLCAMLDLINPNAFYLGKESYSLLELSAQLLSRKADDDDDDDEEEEEEVEKAEEEEDNVEGEDEAEEGEEQEAVDESVIGADVKDESYLNTQAEYSPHVNTTAWISTDSVLDDSGTEYDPMNSVFVANTVPLEYTPAAATKTNLYDSIVSQNPEEVPLDDIDDDDDGDDDHGDNKDGRPSETHLSSKVVEYDPVDSKFSELDKSEQIYVPQLLPD</sequence>
<dbReference type="Pfam" id="PF00149">
    <property type="entry name" value="Metallophos"/>
    <property type="match status" value="1"/>
</dbReference>
<keyword evidence="9" id="KW-0862">Zinc</keyword>
<keyword evidence="11" id="KW-0464">Manganese</keyword>
<organism evidence="15 16">
    <name type="scientific">Trichobilharzia regenti</name>
    <name type="common">Nasal bird schistosome</name>
    <dbReference type="NCBI Taxonomy" id="157069"/>
    <lineage>
        <taxon>Eukaryota</taxon>
        <taxon>Metazoa</taxon>
        <taxon>Spiralia</taxon>
        <taxon>Lophotrochozoa</taxon>
        <taxon>Platyhelminthes</taxon>
        <taxon>Trematoda</taxon>
        <taxon>Digenea</taxon>
        <taxon>Strigeidida</taxon>
        <taxon>Schistosomatoidea</taxon>
        <taxon>Schistosomatidae</taxon>
        <taxon>Trichobilharzia</taxon>
    </lineage>
</organism>
<dbReference type="GO" id="GO:0005634">
    <property type="term" value="C:nucleus"/>
    <property type="evidence" value="ECO:0007669"/>
    <property type="project" value="UniProtKB-SubCell"/>
</dbReference>
<evidence type="ECO:0000256" key="13">
    <source>
        <dbReference type="SAM" id="MobiDB-lite"/>
    </source>
</evidence>
<dbReference type="Proteomes" id="UP000050795">
    <property type="component" value="Unassembled WGS sequence"/>
</dbReference>
<reference evidence="15" key="1">
    <citation type="submission" date="2022-06" db="EMBL/GenBank/DDBJ databases">
        <authorList>
            <person name="Berger JAMES D."/>
            <person name="Berger JAMES D."/>
        </authorList>
    </citation>
    <scope>NUCLEOTIDE SEQUENCE [LARGE SCALE GENOMIC DNA]</scope>
</reference>
<evidence type="ECO:0000313" key="16">
    <source>
        <dbReference type="WBParaSite" id="TREG1_53060.1"/>
    </source>
</evidence>
<proteinExistence type="inferred from homology"/>
<evidence type="ECO:0000256" key="5">
    <source>
        <dbReference type="ARBA" id="ARBA00006045"/>
    </source>
</evidence>
<evidence type="ECO:0000256" key="12">
    <source>
        <dbReference type="ARBA" id="ARBA00023242"/>
    </source>
</evidence>
<feature type="compositionally biased region" description="Basic and acidic residues" evidence="13">
    <location>
        <begin position="619"/>
        <end position="628"/>
    </location>
</feature>
<evidence type="ECO:0000256" key="8">
    <source>
        <dbReference type="ARBA" id="ARBA00022801"/>
    </source>
</evidence>
<name>A0AA85JRT0_TRIRE</name>
<protein>
    <recommendedName>
        <fullName evidence="14">Lariat debranching enzyme C-terminal domain-containing protein</fullName>
    </recommendedName>
</protein>
<dbReference type="GO" id="GO:0046872">
    <property type="term" value="F:metal ion binding"/>
    <property type="evidence" value="ECO:0007669"/>
    <property type="project" value="UniProtKB-KW"/>
</dbReference>
<dbReference type="GO" id="GO:0008419">
    <property type="term" value="F:RNA lariat debranching enzyme activity"/>
    <property type="evidence" value="ECO:0007669"/>
    <property type="project" value="UniProtKB-ARBA"/>
</dbReference>
<comment type="cofactor">
    <cofactor evidence="3">
        <name>Fe(2+)</name>
        <dbReference type="ChEBI" id="CHEBI:29033"/>
    </cofactor>
</comment>
<evidence type="ECO:0000259" key="14">
    <source>
        <dbReference type="SMART" id="SM01124"/>
    </source>
</evidence>
<dbReference type="AlphaFoldDB" id="A0AA85JRT0"/>
<comment type="subcellular location">
    <subcellularLocation>
        <location evidence="4">Nucleus</location>
    </subcellularLocation>
</comment>
<dbReference type="InterPro" id="IPR004843">
    <property type="entry name" value="Calcineurin-like_PHP"/>
</dbReference>
<evidence type="ECO:0000313" key="15">
    <source>
        <dbReference type="Proteomes" id="UP000050795"/>
    </source>
</evidence>
<reference evidence="16" key="2">
    <citation type="submission" date="2023-11" db="UniProtKB">
        <authorList>
            <consortium name="WormBaseParasite"/>
        </authorList>
    </citation>
    <scope>IDENTIFICATION</scope>
</reference>
<dbReference type="InterPro" id="IPR007708">
    <property type="entry name" value="DBR1_C"/>
</dbReference>
<keyword evidence="12" id="KW-0539">Nucleus</keyword>
<feature type="domain" description="Lariat debranching enzyme C-terminal" evidence="14">
    <location>
        <begin position="236"/>
        <end position="459"/>
    </location>
</feature>
<feature type="compositionally biased region" description="Acidic residues" evidence="13">
    <location>
        <begin position="484"/>
        <end position="522"/>
    </location>
</feature>
<feature type="region of interest" description="Disordered" evidence="13">
    <location>
        <begin position="595"/>
        <end position="638"/>
    </location>
</feature>
<dbReference type="PANTHER" id="PTHR12849:SF0">
    <property type="entry name" value="LARIAT DEBRANCHING ENZYME"/>
    <property type="match status" value="1"/>
</dbReference>
<evidence type="ECO:0000256" key="7">
    <source>
        <dbReference type="ARBA" id="ARBA00022723"/>
    </source>
</evidence>
<evidence type="ECO:0000256" key="4">
    <source>
        <dbReference type="ARBA" id="ARBA00004123"/>
    </source>
</evidence>
<dbReference type="GO" id="GO:0000398">
    <property type="term" value="P:mRNA splicing, via spliceosome"/>
    <property type="evidence" value="ECO:0007669"/>
    <property type="project" value="TreeGrafter"/>
</dbReference>
<keyword evidence="15" id="KW-1185">Reference proteome</keyword>
<evidence type="ECO:0000256" key="3">
    <source>
        <dbReference type="ARBA" id="ARBA00001954"/>
    </source>
</evidence>
<feature type="region of interest" description="Disordered" evidence="13">
    <location>
        <begin position="480"/>
        <end position="529"/>
    </location>
</feature>
<dbReference type="SUPFAM" id="SSF56300">
    <property type="entry name" value="Metallo-dependent phosphatases"/>
    <property type="match status" value="1"/>
</dbReference>
<dbReference type="CDD" id="cd00844">
    <property type="entry name" value="MPP_Dbr1_N"/>
    <property type="match status" value="1"/>
</dbReference>
<feature type="compositionally biased region" description="Acidic residues" evidence="13">
    <location>
        <begin position="603"/>
        <end position="618"/>
    </location>
</feature>
<dbReference type="FunFam" id="3.60.21.10:FF:000035">
    <property type="entry name" value="Lariat debranching enzyme"/>
    <property type="match status" value="1"/>
</dbReference>
<dbReference type="InterPro" id="IPR029052">
    <property type="entry name" value="Metallo-depent_PP-like"/>
</dbReference>
<keyword evidence="8" id="KW-0378">Hydrolase</keyword>
<dbReference type="PANTHER" id="PTHR12849">
    <property type="entry name" value="RNA LARIAT DEBRANCHING ENZYME"/>
    <property type="match status" value="1"/>
</dbReference>
<keyword evidence="7" id="KW-0479">Metal-binding</keyword>
<evidence type="ECO:0000256" key="6">
    <source>
        <dbReference type="ARBA" id="ARBA00022664"/>
    </source>
</evidence>